<dbReference type="EMBL" id="CADCUI010000076">
    <property type="protein sequence ID" value="CAA9364636.1"/>
    <property type="molecule type" value="Genomic_DNA"/>
</dbReference>
<evidence type="ECO:0000256" key="2">
    <source>
        <dbReference type="ARBA" id="ARBA00022898"/>
    </source>
</evidence>
<dbReference type="InterPro" id="IPR015424">
    <property type="entry name" value="PyrdxlP-dep_Trfase"/>
</dbReference>
<keyword evidence="4" id="KW-0032">Aminotransferase</keyword>
<name>A0A6J4MQY1_9ACTN</name>
<evidence type="ECO:0000256" key="3">
    <source>
        <dbReference type="RuleBase" id="RU003560"/>
    </source>
</evidence>
<dbReference type="GO" id="GO:0008483">
    <property type="term" value="F:transaminase activity"/>
    <property type="evidence" value="ECO:0007669"/>
    <property type="project" value="UniProtKB-KW"/>
</dbReference>
<comment type="cofactor">
    <cofactor evidence="1">
        <name>pyridoxal 5'-phosphate</name>
        <dbReference type="ChEBI" id="CHEBI:597326"/>
    </cofactor>
</comment>
<dbReference type="InterPro" id="IPR015422">
    <property type="entry name" value="PyrdxlP-dep_Trfase_small"/>
</dbReference>
<dbReference type="PANTHER" id="PTHR43713">
    <property type="entry name" value="GLUTAMATE-1-SEMIALDEHYDE 2,1-AMINOMUTASE"/>
    <property type="match status" value="1"/>
</dbReference>
<dbReference type="Gene3D" id="3.90.1150.10">
    <property type="entry name" value="Aspartate Aminotransferase, domain 1"/>
    <property type="match status" value="1"/>
</dbReference>
<dbReference type="AlphaFoldDB" id="A0A6J4MQY1"/>
<proteinExistence type="inferred from homology"/>
<evidence type="ECO:0000313" key="4">
    <source>
        <dbReference type="EMBL" id="CAA9364636.1"/>
    </source>
</evidence>
<evidence type="ECO:0000256" key="1">
    <source>
        <dbReference type="ARBA" id="ARBA00001933"/>
    </source>
</evidence>
<keyword evidence="2 3" id="KW-0663">Pyridoxal phosphate</keyword>
<dbReference type="Pfam" id="PF00202">
    <property type="entry name" value="Aminotran_3"/>
    <property type="match status" value="1"/>
</dbReference>
<dbReference type="PANTHER" id="PTHR43713:SF3">
    <property type="entry name" value="GLUTAMATE-1-SEMIALDEHYDE 2,1-AMINOMUTASE 1, CHLOROPLASTIC-RELATED"/>
    <property type="match status" value="1"/>
</dbReference>
<dbReference type="Gene3D" id="3.40.640.10">
    <property type="entry name" value="Type I PLP-dependent aspartate aminotransferase-like (Major domain)"/>
    <property type="match status" value="1"/>
</dbReference>
<sequence>MSTAEADVVADTALESLITEETETFLARQPRGRELIARASRSLAGGATSSWQIAEPQAVWLSHGVGSKVYDVDGTEYSDFHGGYGACLVGHANPAIVAAVTERVARGTHFAQPTEDAIVVAENLTERFGLPLWRFANSGTEATMDAVHLMRAATGRDRIIKVEGCYHGHHDSVQVSVAPDPDDGIGPADAPTGVPSSTGIPHAITDLVSVVPFNDVEAVERVLSANPGEVAGMILEPIMMNAGIIHPQDGYLAALREVLHRHGALLTFDEVKTGFTVGPGGVTQRYGVVPDLVCLAKSLGGGLPTSAIGGTRAVMSMIADGRYEQVGTFNGNPLVMAAVRATLTEVLTPDAYRHLDRLRQRLESGLQEAIGGAGMPWQVVTAGAKGCVSFGSEPTRNYRDFLLLDSRFGHAHWLVQHNGGVFLPPWGKAEQWLISVQHEDEDIDRLVANFGRLLQGLALPGETAARS</sequence>
<dbReference type="InterPro" id="IPR015421">
    <property type="entry name" value="PyrdxlP-dep_Trfase_major"/>
</dbReference>
<dbReference type="CDD" id="cd00610">
    <property type="entry name" value="OAT_like"/>
    <property type="match status" value="1"/>
</dbReference>
<gene>
    <name evidence="4" type="ORF">AVDCRST_MAG34-2841</name>
</gene>
<comment type="similarity">
    <text evidence="3">Belongs to the class-III pyridoxal-phosphate-dependent aminotransferase family.</text>
</comment>
<dbReference type="GO" id="GO:0030170">
    <property type="term" value="F:pyridoxal phosphate binding"/>
    <property type="evidence" value="ECO:0007669"/>
    <property type="project" value="InterPro"/>
</dbReference>
<organism evidence="4">
    <name type="scientific">uncultured Nocardioidaceae bacterium</name>
    <dbReference type="NCBI Taxonomy" id="253824"/>
    <lineage>
        <taxon>Bacteria</taxon>
        <taxon>Bacillati</taxon>
        <taxon>Actinomycetota</taxon>
        <taxon>Actinomycetes</taxon>
        <taxon>Propionibacteriales</taxon>
        <taxon>Nocardioidaceae</taxon>
        <taxon>environmental samples</taxon>
    </lineage>
</organism>
<dbReference type="InterPro" id="IPR005814">
    <property type="entry name" value="Aminotrans_3"/>
</dbReference>
<keyword evidence="4" id="KW-0808">Transferase</keyword>
<accession>A0A6J4MQY1</accession>
<reference evidence="4" key="1">
    <citation type="submission" date="2020-02" db="EMBL/GenBank/DDBJ databases">
        <authorList>
            <person name="Meier V. D."/>
        </authorList>
    </citation>
    <scope>NUCLEOTIDE SEQUENCE</scope>
    <source>
        <strain evidence="4">AVDCRST_MAG34</strain>
    </source>
</reference>
<dbReference type="SUPFAM" id="SSF53383">
    <property type="entry name" value="PLP-dependent transferases"/>
    <property type="match status" value="1"/>
</dbReference>
<protein>
    <submittedName>
        <fullName evidence="4">Aminotransferase, class III</fullName>
    </submittedName>
</protein>